<accession>A0A3S5A4Q7</accession>
<organism evidence="2 3">
    <name type="scientific">Protopolystoma xenopodis</name>
    <dbReference type="NCBI Taxonomy" id="117903"/>
    <lineage>
        <taxon>Eukaryota</taxon>
        <taxon>Metazoa</taxon>
        <taxon>Spiralia</taxon>
        <taxon>Lophotrochozoa</taxon>
        <taxon>Platyhelminthes</taxon>
        <taxon>Monogenea</taxon>
        <taxon>Polyopisthocotylea</taxon>
        <taxon>Polystomatidea</taxon>
        <taxon>Polystomatidae</taxon>
        <taxon>Protopolystoma</taxon>
    </lineage>
</organism>
<sequence length="830" mass="89774">MAGVEARSADLDRLRARLVGAAGAAGPADRLVELTTGHAALQRRLADMLAELEVHRRLVARLTSDWDVCSRQLTDLRNDVEATETAELPEPAAHPVGLVGSRLRRLSCLSGRLGRLQTAEADALSSAPRCHPEASLAENLVSLQQAARAVDSFQPSWLPAAAAAPETGRREAIRVAEALAAEARRLADRLTGERARLTGQLDCWQRLNETFEAVNAFIDRQEAAWADLLAEWRAQPETVAQAGAETAAGVERVGTSRARLDELLRLEETRVDAVRALGERTRNEGDRLLGAADASMDGPAAQARATQLSGRLHQLVESMRVDVAERQSELAGLRQFEERLGSLEAWLLNEPAPCGEAAATCDAETGQLARRLAEVEARESALQSLGLPVKCAAEAAGQQLLHRLAHSSASRRDGSAANRRLIVSAALEGVERVWAARVDALHADRQRLAACLASLASLDDQVAGAEAWTRDAARRLDAVVRAPADLAVCSSALWGASRLERLEHLLQQVASFAEDRLRCLQSTVAAASSLAGRLDGSPHSDDFVHLAARLACVCDRQADVEARCARLLAAQRTATRRHADFSLRLRRFDRWRRRTQARVNAEFARALARANPRQDRPSLAGLAAGLSAAQLHLRRRLDAASCQAEARFARLRPPAQALLQAMAEALPHQLDVTLAGLLEPATRSRDALASAETTERRRLHHLDVYARRWLDFADAHDACLAWLDAAELRLVETRRLDVATTTALLAQPGNAWPHSITQQLIRCCRTRLHDHQTAHADCLAGQPRLDALLPKATALVQLSPHPKATVLSIADAEAGDEGDCEAAGVGGAVV</sequence>
<gene>
    <name evidence="2" type="ORF">PXEA_LOCUS13219</name>
</gene>
<dbReference type="EMBL" id="CAAALY010043241">
    <property type="protein sequence ID" value="VEL19779.1"/>
    <property type="molecule type" value="Genomic_DNA"/>
</dbReference>
<evidence type="ECO:0000313" key="3">
    <source>
        <dbReference type="Proteomes" id="UP000784294"/>
    </source>
</evidence>
<evidence type="ECO:0000313" key="2">
    <source>
        <dbReference type="EMBL" id="VEL19779.1"/>
    </source>
</evidence>
<dbReference type="Proteomes" id="UP000784294">
    <property type="component" value="Unassembled WGS sequence"/>
</dbReference>
<keyword evidence="1" id="KW-0175">Coiled coil</keyword>
<proteinExistence type="predicted"/>
<comment type="caution">
    <text evidence="2">The sequence shown here is derived from an EMBL/GenBank/DDBJ whole genome shotgun (WGS) entry which is preliminary data.</text>
</comment>
<dbReference type="AlphaFoldDB" id="A0A3S5A4Q7"/>
<feature type="non-terminal residue" evidence="2">
    <location>
        <position position="830"/>
    </location>
</feature>
<reference evidence="2" key="1">
    <citation type="submission" date="2018-11" db="EMBL/GenBank/DDBJ databases">
        <authorList>
            <consortium name="Pathogen Informatics"/>
        </authorList>
    </citation>
    <scope>NUCLEOTIDE SEQUENCE</scope>
</reference>
<name>A0A3S5A4Q7_9PLAT</name>
<feature type="coiled-coil region" evidence="1">
    <location>
        <begin position="173"/>
        <end position="200"/>
    </location>
</feature>
<protein>
    <submittedName>
        <fullName evidence="2">Uncharacterized protein</fullName>
    </submittedName>
</protein>
<keyword evidence="3" id="KW-1185">Reference proteome</keyword>
<evidence type="ECO:0000256" key="1">
    <source>
        <dbReference type="SAM" id="Coils"/>
    </source>
</evidence>